<comment type="caution">
    <text evidence="8">The sequence shown here is derived from an EMBL/GenBank/DDBJ whole genome shotgun (WGS) entry which is preliminary data.</text>
</comment>
<dbReference type="GeneID" id="66869336"/>
<dbReference type="Pfam" id="PF14659">
    <property type="entry name" value="Phage_int_SAM_3"/>
    <property type="match status" value="1"/>
</dbReference>
<keyword evidence="4" id="KW-0233">DNA recombination</keyword>
<proteinExistence type="inferred from homology"/>
<dbReference type="RefSeq" id="WP_050349916.1">
    <property type="nucleotide sequence ID" value="NZ_CP073011.1"/>
</dbReference>
<gene>
    <name evidence="8" type="ORF">AFK71_02140</name>
</gene>
<evidence type="ECO:0000313" key="8">
    <source>
        <dbReference type="EMBL" id="KNE22442.1"/>
    </source>
</evidence>
<protein>
    <submittedName>
        <fullName evidence="8">Recombinase XerC</fullName>
    </submittedName>
</protein>
<dbReference type="InterPro" id="IPR011010">
    <property type="entry name" value="DNA_brk_join_enz"/>
</dbReference>
<evidence type="ECO:0000256" key="1">
    <source>
        <dbReference type="ARBA" id="ARBA00008857"/>
    </source>
</evidence>
<evidence type="ECO:0000256" key="3">
    <source>
        <dbReference type="ARBA" id="ARBA00023125"/>
    </source>
</evidence>
<dbReference type="GO" id="GO:0003677">
    <property type="term" value="F:DNA binding"/>
    <property type="evidence" value="ECO:0007669"/>
    <property type="project" value="UniProtKB-UniRule"/>
</dbReference>
<dbReference type="InterPro" id="IPR013762">
    <property type="entry name" value="Integrase-like_cat_sf"/>
</dbReference>
<evidence type="ECO:0000313" key="9">
    <source>
        <dbReference type="Proteomes" id="UP000036780"/>
    </source>
</evidence>
<dbReference type="InterPro" id="IPR044068">
    <property type="entry name" value="CB"/>
</dbReference>
<feature type="domain" description="Core-binding (CB)" evidence="7">
    <location>
        <begin position="75"/>
        <end position="157"/>
    </location>
</feature>
<dbReference type="PATRIC" id="fig|1473.5.peg.3352"/>
<dbReference type="Gene3D" id="1.10.443.10">
    <property type="entry name" value="Intergrase catalytic core"/>
    <property type="match status" value="1"/>
</dbReference>
<evidence type="ECO:0000256" key="2">
    <source>
        <dbReference type="ARBA" id="ARBA00022908"/>
    </source>
</evidence>
<evidence type="ECO:0000259" key="6">
    <source>
        <dbReference type="PROSITE" id="PS51898"/>
    </source>
</evidence>
<dbReference type="Gene3D" id="1.10.150.130">
    <property type="match status" value="1"/>
</dbReference>
<dbReference type="InterPro" id="IPR050808">
    <property type="entry name" value="Phage_Integrase"/>
</dbReference>
<dbReference type="InterPro" id="IPR028259">
    <property type="entry name" value="AP2-like_int_N"/>
</dbReference>
<dbReference type="PROSITE" id="PS51898">
    <property type="entry name" value="TYR_RECOMBINASE"/>
    <property type="match status" value="1"/>
</dbReference>
<evidence type="ECO:0000259" key="7">
    <source>
        <dbReference type="PROSITE" id="PS51900"/>
    </source>
</evidence>
<keyword evidence="2" id="KW-0229">DNA integration</keyword>
<sequence length="385" mass="45478">MKLYNSKKDKELYYYFNAKKEKLWCYRHRYYDALGKRREKYKQGFKSEDEAYRELLDVKTNILNGNLRQVEKSNLTVAEWLDIWYETHKNEWKKSTKDHRKGVIKSRIKPLIGNYKLTQLDKTTYKRVFINKLLARMEPSTVQLLHRIFKAAINAAVDDEILDRNRFTKIKIQKEKKEDRNFLTPDELNIFLPAAKKYLSITSYTLTLLLTFTGFRKGEAFGLQWNDVCFKKKTITVNRTRDIHGIRTPKSEKSYRNIKVDDVLVNQLKTYQLWCKEIKLSLGSHLNEDDIIFINRDGRPCHDYILNRAFRNLFKKIGIKEITPHGLRHTHATILIGNRVPVIEIAERLGNSPQMIYNVYGHSFDKLENESVKGFTSSVDLDAIK</sequence>
<dbReference type="InterPro" id="IPR004107">
    <property type="entry name" value="Integrase_SAM-like_N"/>
</dbReference>
<keyword evidence="9" id="KW-1185">Reference proteome</keyword>
<dbReference type="CDD" id="cd01189">
    <property type="entry name" value="INT_ICEBs1_C_like"/>
    <property type="match status" value="1"/>
</dbReference>
<dbReference type="InterPro" id="IPR010998">
    <property type="entry name" value="Integrase_recombinase_N"/>
</dbReference>
<name>A0A0L0QV83_VIRPA</name>
<dbReference type="SUPFAM" id="SSF56349">
    <property type="entry name" value="DNA breaking-rejoining enzymes"/>
    <property type="match status" value="1"/>
</dbReference>
<accession>A0A0L0QV83</accession>
<comment type="similarity">
    <text evidence="1">Belongs to the 'phage' integrase family.</text>
</comment>
<dbReference type="PROSITE" id="PS51900">
    <property type="entry name" value="CB"/>
    <property type="match status" value="1"/>
</dbReference>
<dbReference type="Pfam" id="PF00589">
    <property type="entry name" value="Phage_integrase"/>
    <property type="match status" value="1"/>
</dbReference>
<reference evidence="9" key="1">
    <citation type="submission" date="2015-07" db="EMBL/GenBank/DDBJ databases">
        <title>Fjat-10053 dsm26.</title>
        <authorList>
            <person name="Liu B."/>
            <person name="Wang J."/>
            <person name="Zhu Y."/>
            <person name="Liu G."/>
            <person name="Chen Q."/>
            <person name="Chen Z."/>
            <person name="Lan J."/>
            <person name="Che J."/>
            <person name="Ge C."/>
            <person name="Shi H."/>
            <person name="Pan Z."/>
            <person name="Liu X."/>
        </authorList>
    </citation>
    <scope>NUCLEOTIDE SEQUENCE [LARGE SCALE GENOMIC DNA]</scope>
    <source>
        <strain evidence="9">DSM 26</strain>
    </source>
</reference>
<organism evidence="8 9">
    <name type="scientific">Virgibacillus pantothenticus</name>
    <dbReference type="NCBI Taxonomy" id="1473"/>
    <lineage>
        <taxon>Bacteria</taxon>
        <taxon>Bacillati</taxon>
        <taxon>Bacillota</taxon>
        <taxon>Bacilli</taxon>
        <taxon>Bacillales</taxon>
        <taxon>Bacillaceae</taxon>
        <taxon>Virgibacillus</taxon>
    </lineage>
</organism>
<dbReference type="GO" id="GO:0006310">
    <property type="term" value="P:DNA recombination"/>
    <property type="evidence" value="ECO:0007669"/>
    <property type="project" value="UniProtKB-KW"/>
</dbReference>
<dbReference type="GO" id="GO:0015074">
    <property type="term" value="P:DNA integration"/>
    <property type="evidence" value="ECO:0007669"/>
    <property type="project" value="UniProtKB-KW"/>
</dbReference>
<evidence type="ECO:0000256" key="4">
    <source>
        <dbReference type="ARBA" id="ARBA00023172"/>
    </source>
</evidence>
<dbReference type="Proteomes" id="UP000036780">
    <property type="component" value="Unassembled WGS sequence"/>
</dbReference>
<evidence type="ECO:0000256" key="5">
    <source>
        <dbReference type="PROSITE-ProRule" id="PRU01248"/>
    </source>
</evidence>
<keyword evidence="3 5" id="KW-0238">DNA-binding</keyword>
<dbReference type="PANTHER" id="PTHR30629">
    <property type="entry name" value="PROPHAGE INTEGRASE"/>
    <property type="match status" value="1"/>
</dbReference>
<dbReference type="AlphaFoldDB" id="A0A0L0QV83"/>
<dbReference type="Pfam" id="PF14657">
    <property type="entry name" value="Arm-DNA-bind_4"/>
    <property type="match status" value="1"/>
</dbReference>
<dbReference type="PANTHER" id="PTHR30629:SF2">
    <property type="entry name" value="PROPHAGE INTEGRASE INTS-RELATED"/>
    <property type="match status" value="1"/>
</dbReference>
<dbReference type="EMBL" id="LGTO01000002">
    <property type="protein sequence ID" value="KNE22442.1"/>
    <property type="molecule type" value="Genomic_DNA"/>
</dbReference>
<feature type="domain" description="Tyr recombinase" evidence="6">
    <location>
        <begin position="178"/>
        <end position="374"/>
    </location>
</feature>
<dbReference type="InterPro" id="IPR002104">
    <property type="entry name" value="Integrase_catalytic"/>
</dbReference>
<dbReference type="OrthoDB" id="9803188at2"/>